<proteinExistence type="predicted"/>
<keyword evidence="3" id="KW-0106">Calcium</keyword>
<dbReference type="GO" id="GO:0016020">
    <property type="term" value="C:membrane"/>
    <property type="evidence" value="ECO:0007669"/>
    <property type="project" value="InterPro"/>
</dbReference>
<dbReference type="InterPro" id="IPR038081">
    <property type="entry name" value="CalX-like_sf"/>
</dbReference>
<feature type="non-terminal residue" evidence="5">
    <location>
        <position position="1"/>
    </location>
</feature>
<dbReference type="AlphaFoldDB" id="A0A2J8NML9"/>
<keyword evidence="1" id="KW-0732">Signal</keyword>
<dbReference type="Gene3D" id="2.60.40.2030">
    <property type="match status" value="1"/>
</dbReference>
<feature type="domain" description="Calx-beta" evidence="4">
    <location>
        <begin position="1"/>
        <end position="83"/>
    </location>
</feature>
<evidence type="ECO:0000256" key="2">
    <source>
        <dbReference type="ARBA" id="ARBA00022737"/>
    </source>
</evidence>
<keyword evidence="2" id="KW-0677">Repeat</keyword>
<dbReference type="PANTHER" id="PTHR46682">
    <property type="entry name" value="ADHESION G-PROTEIN COUPLED RECEPTOR V1"/>
    <property type="match status" value="1"/>
</dbReference>
<dbReference type="InterPro" id="IPR003644">
    <property type="entry name" value="Calx_beta"/>
</dbReference>
<evidence type="ECO:0000259" key="4">
    <source>
        <dbReference type="SMART" id="SM00237"/>
    </source>
</evidence>
<gene>
    <name evidence="5" type="ORF">CK820_G0009207</name>
</gene>
<evidence type="ECO:0000313" key="5">
    <source>
        <dbReference type="EMBL" id="PNI73011.1"/>
    </source>
</evidence>
<evidence type="ECO:0000256" key="1">
    <source>
        <dbReference type="ARBA" id="ARBA00022729"/>
    </source>
</evidence>
<reference evidence="5 6" key="1">
    <citation type="submission" date="2017-12" db="EMBL/GenBank/DDBJ databases">
        <title>High-resolution comparative analysis of great ape genomes.</title>
        <authorList>
            <person name="Pollen A."/>
            <person name="Hastie A."/>
            <person name="Hormozdiari F."/>
            <person name="Dougherty M."/>
            <person name="Liu R."/>
            <person name="Chaisson M."/>
            <person name="Hoppe E."/>
            <person name="Hill C."/>
            <person name="Pang A."/>
            <person name="Hillier L."/>
            <person name="Baker C."/>
            <person name="Armstrong J."/>
            <person name="Shendure J."/>
            <person name="Paten B."/>
            <person name="Wilson R."/>
            <person name="Chao H."/>
            <person name="Schneider V."/>
            <person name="Ventura M."/>
            <person name="Kronenberg Z."/>
            <person name="Murali S."/>
            <person name="Gordon D."/>
            <person name="Cantsilieris S."/>
            <person name="Munson K."/>
            <person name="Nelson B."/>
            <person name="Raja A."/>
            <person name="Underwood J."/>
            <person name="Diekhans M."/>
            <person name="Fiddes I."/>
            <person name="Haussler D."/>
            <person name="Eichler E."/>
        </authorList>
    </citation>
    <scope>NUCLEOTIDE SEQUENCE [LARGE SCALE GENOMIC DNA]</scope>
    <source>
        <strain evidence="5">Yerkes chimp pedigree #C0471</strain>
    </source>
</reference>
<evidence type="ECO:0000313" key="6">
    <source>
        <dbReference type="Proteomes" id="UP000236370"/>
    </source>
</evidence>
<organism evidence="5 6">
    <name type="scientific">Pan troglodytes</name>
    <name type="common">Chimpanzee</name>
    <dbReference type="NCBI Taxonomy" id="9598"/>
    <lineage>
        <taxon>Eukaryota</taxon>
        <taxon>Metazoa</taxon>
        <taxon>Chordata</taxon>
        <taxon>Craniata</taxon>
        <taxon>Vertebrata</taxon>
        <taxon>Euteleostomi</taxon>
        <taxon>Mammalia</taxon>
        <taxon>Eutheria</taxon>
        <taxon>Euarchontoglires</taxon>
        <taxon>Primates</taxon>
        <taxon>Haplorrhini</taxon>
        <taxon>Catarrhini</taxon>
        <taxon>Hominidae</taxon>
        <taxon>Pan</taxon>
    </lineage>
</organism>
<dbReference type="GO" id="GO:0004930">
    <property type="term" value="F:G protein-coupled receptor activity"/>
    <property type="evidence" value="ECO:0007669"/>
    <property type="project" value="InterPro"/>
</dbReference>
<accession>A0A2J8NML9</accession>
<dbReference type="InterPro" id="IPR026919">
    <property type="entry name" value="ADGRV1"/>
</dbReference>
<evidence type="ECO:0000256" key="3">
    <source>
        <dbReference type="ARBA" id="ARBA00022837"/>
    </source>
</evidence>
<sequence length="99" mass="11073">VPHTTVEEEDGEIRLLVIRAQGLLGRVTAEFRTVSLTAFSPEDYQNVAGTLEFQPGERYKYISINITDNSIPELEKSFKVELLNLEGGVCEFLVRAGDE</sequence>
<protein>
    <submittedName>
        <fullName evidence="5">ADGRV1 isoform 13</fullName>
    </submittedName>
</protein>
<dbReference type="Proteomes" id="UP000236370">
    <property type="component" value="Unassembled WGS sequence"/>
</dbReference>
<dbReference type="PANTHER" id="PTHR46682:SF1">
    <property type="entry name" value="ADHESION G-PROTEIN COUPLED RECEPTOR V1"/>
    <property type="match status" value="1"/>
</dbReference>
<dbReference type="EMBL" id="NBAG03000226">
    <property type="protein sequence ID" value="PNI73011.1"/>
    <property type="molecule type" value="Genomic_DNA"/>
</dbReference>
<dbReference type="Pfam" id="PF03160">
    <property type="entry name" value="Calx-beta"/>
    <property type="match status" value="1"/>
</dbReference>
<comment type="caution">
    <text evidence="5">The sequence shown here is derived from an EMBL/GenBank/DDBJ whole genome shotgun (WGS) entry which is preliminary data.</text>
</comment>
<dbReference type="SMART" id="SM00237">
    <property type="entry name" value="Calx_beta"/>
    <property type="match status" value="1"/>
</dbReference>
<name>A0A2J8NML9_PANTR</name>
<dbReference type="SUPFAM" id="SSF141072">
    <property type="entry name" value="CalX-like"/>
    <property type="match status" value="1"/>
</dbReference>